<sequence length="269" mass="29431">MSLVSSNSKVGVFPSVEKGTTSTPLSISFSINVSLSLEASVVNDEGPTRITRRASPLNSLTVIIFFSSTRGLRNANSDATPMSMPSPLAISVTTYAIDGLARTPISLNHVSLKKEMDKTLKESFKVLKRKTIPVSKRDEIEELYKDHEDETKEVFLWILDVILLLSETGFLECEVNERGSIHSSLAFARGCKFNSSYTEKGNQGVNISGTNRISKRGFNFVFHPNPKAIDLEAMDIGGTSTYSGGSATRGGFTQILKLHEKVSSSMFFC</sequence>
<keyword evidence="2" id="KW-1185">Reference proteome</keyword>
<comment type="caution">
    <text evidence="1">The sequence shown here is derived from an EMBL/GenBank/DDBJ whole genome shotgun (WGS) entry which is preliminary data.</text>
</comment>
<reference evidence="2" key="1">
    <citation type="journal article" date="2022" name="Mol. Ecol. Resour.">
        <title>The genomes of chicory, endive, great burdock and yacon provide insights into Asteraceae palaeo-polyploidization history and plant inulin production.</title>
        <authorList>
            <person name="Fan W."/>
            <person name="Wang S."/>
            <person name="Wang H."/>
            <person name="Wang A."/>
            <person name="Jiang F."/>
            <person name="Liu H."/>
            <person name="Zhao H."/>
            <person name="Xu D."/>
            <person name="Zhang Y."/>
        </authorList>
    </citation>
    <scope>NUCLEOTIDE SEQUENCE [LARGE SCALE GENOMIC DNA]</scope>
    <source>
        <strain evidence="2">cv. Niubang</strain>
    </source>
</reference>
<reference evidence="1 2" key="2">
    <citation type="journal article" date="2022" name="Mol. Ecol. Resour.">
        <title>The genomes of chicory, endive, great burdock and yacon provide insights into Asteraceae paleo-polyploidization history and plant inulin production.</title>
        <authorList>
            <person name="Fan W."/>
            <person name="Wang S."/>
            <person name="Wang H."/>
            <person name="Wang A."/>
            <person name="Jiang F."/>
            <person name="Liu H."/>
            <person name="Zhao H."/>
            <person name="Xu D."/>
            <person name="Zhang Y."/>
        </authorList>
    </citation>
    <scope>NUCLEOTIDE SEQUENCE [LARGE SCALE GENOMIC DNA]</scope>
    <source>
        <strain evidence="2">cv. Niubang</strain>
    </source>
</reference>
<proteinExistence type="predicted"/>
<organism evidence="1 2">
    <name type="scientific">Arctium lappa</name>
    <name type="common">Greater burdock</name>
    <name type="synonym">Lappa major</name>
    <dbReference type="NCBI Taxonomy" id="4217"/>
    <lineage>
        <taxon>Eukaryota</taxon>
        <taxon>Viridiplantae</taxon>
        <taxon>Streptophyta</taxon>
        <taxon>Embryophyta</taxon>
        <taxon>Tracheophyta</taxon>
        <taxon>Spermatophyta</taxon>
        <taxon>Magnoliopsida</taxon>
        <taxon>eudicotyledons</taxon>
        <taxon>Gunneridae</taxon>
        <taxon>Pentapetalae</taxon>
        <taxon>asterids</taxon>
        <taxon>campanulids</taxon>
        <taxon>Asterales</taxon>
        <taxon>Asteraceae</taxon>
        <taxon>Carduoideae</taxon>
        <taxon>Cardueae</taxon>
        <taxon>Arctiinae</taxon>
        <taxon>Arctium</taxon>
    </lineage>
</organism>
<evidence type="ECO:0000313" key="2">
    <source>
        <dbReference type="Proteomes" id="UP001055879"/>
    </source>
</evidence>
<protein>
    <submittedName>
        <fullName evidence="1">Uncharacterized protein</fullName>
    </submittedName>
</protein>
<name>A0ACB8ZXN0_ARCLA</name>
<dbReference type="Proteomes" id="UP001055879">
    <property type="component" value="Linkage Group LG09"/>
</dbReference>
<accession>A0ACB8ZXN0</accession>
<evidence type="ECO:0000313" key="1">
    <source>
        <dbReference type="EMBL" id="KAI3702241.1"/>
    </source>
</evidence>
<gene>
    <name evidence="1" type="ORF">L6452_27970</name>
</gene>
<dbReference type="EMBL" id="CM042055">
    <property type="protein sequence ID" value="KAI3702241.1"/>
    <property type="molecule type" value="Genomic_DNA"/>
</dbReference>